<dbReference type="Proteomes" id="UP000427769">
    <property type="component" value="Chromosome"/>
</dbReference>
<feature type="transmembrane region" description="Helical" evidence="2">
    <location>
        <begin position="478"/>
        <end position="498"/>
    </location>
</feature>
<organism evidence="3 4">
    <name type="scientific">Desulfosarcina widdelii</name>
    <dbReference type="NCBI Taxonomy" id="947919"/>
    <lineage>
        <taxon>Bacteria</taxon>
        <taxon>Pseudomonadati</taxon>
        <taxon>Thermodesulfobacteriota</taxon>
        <taxon>Desulfobacteria</taxon>
        <taxon>Desulfobacterales</taxon>
        <taxon>Desulfosarcinaceae</taxon>
        <taxon>Desulfosarcina</taxon>
    </lineage>
</organism>
<keyword evidence="1" id="KW-0175">Coiled coil</keyword>
<dbReference type="PANTHER" id="PTHR32309:SF13">
    <property type="entry name" value="FERRIC ENTEROBACTIN TRANSPORT PROTEIN FEPE"/>
    <property type="match status" value="1"/>
</dbReference>
<keyword evidence="2" id="KW-0472">Membrane</keyword>
<feature type="coiled-coil region" evidence="1">
    <location>
        <begin position="176"/>
        <end position="203"/>
    </location>
</feature>
<dbReference type="RefSeq" id="WP_155306364.1">
    <property type="nucleotide sequence ID" value="NZ_AP021875.1"/>
</dbReference>
<dbReference type="PANTHER" id="PTHR32309">
    <property type="entry name" value="TYROSINE-PROTEIN KINASE"/>
    <property type="match status" value="1"/>
</dbReference>
<dbReference type="OrthoDB" id="9795292at2"/>
<proteinExistence type="predicted"/>
<name>A0A5K7Z9A8_9BACT</name>
<feature type="transmembrane region" description="Helical" evidence="2">
    <location>
        <begin position="541"/>
        <end position="562"/>
    </location>
</feature>
<feature type="transmembrane region" description="Helical" evidence="2">
    <location>
        <begin position="20"/>
        <end position="43"/>
    </location>
</feature>
<dbReference type="EMBL" id="AP021875">
    <property type="protein sequence ID" value="BBO77638.1"/>
    <property type="molecule type" value="Genomic_DNA"/>
</dbReference>
<dbReference type="GO" id="GO:0004713">
    <property type="term" value="F:protein tyrosine kinase activity"/>
    <property type="evidence" value="ECO:0007669"/>
    <property type="project" value="TreeGrafter"/>
</dbReference>
<sequence length="590" mass="67241">MPVELENLDIRGIIRRRKKLFFITFTAIFLVCTVTAFVLPSVYRSEVMISVKDQQIPEEYVQSTITSYISERLENLERKILSYPKLLEIIKAQNLYPELESDGEMVAEMRGNIELKTINVRLLDKRSGGRGQATIAFTLTYANKNPEKAKVVADILADLFVQEDQKVREMQASTTTMFLERELEDLRRRVKLNEEKVSRFKAANIDQLPGSMSIFQQAVFRLGQDVDNIDTRIRTLQEKIVYLKSQIANIDPMVPIVTETGKVASNPNNRLKYLRLQLIRMQANLSDKHPDIIQLKSEIAKLESQVGENDTSIEQVNRLKVVEKKIAEVKSKYGDKHPDLVRLQREASLLKQQIAKQRTGTEAIDEADENSDNPGYMNIKAQIIVAQSEIQALRDERRKTMAKLEEYQKRLEAAPFIDEEYNSLTLDYENAKKKFNEVSNKLHSARIAQEMDISEQGAQFSIDYPAVLPHKPSEPNRLLIILMGFVLGIGCGTLLVALSEGLDSSVKATDELETISGVPVLATLSYFDTPVQKRLRRYRRLMMMGTVLMGILLASLVLNWFVMPIGDLWAKFEERLVEIGVPIEKEAKNS</sequence>
<dbReference type="GO" id="GO:0005886">
    <property type="term" value="C:plasma membrane"/>
    <property type="evidence" value="ECO:0007669"/>
    <property type="project" value="TreeGrafter"/>
</dbReference>
<dbReference type="KEGG" id="dwd:DSCW_50550"/>
<gene>
    <name evidence="3" type="ORF">DSCW_50550</name>
</gene>
<dbReference type="AlphaFoldDB" id="A0A5K7Z9A8"/>
<dbReference type="InterPro" id="IPR050445">
    <property type="entry name" value="Bact_polysacc_biosynth/exp"/>
</dbReference>
<keyword evidence="2" id="KW-0812">Transmembrane</keyword>
<evidence type="ECO:0000313" key="3">
    <source>
        <dbReference type="EMBL" id="BBO77638.1"/>
    </source>
</evidence>
<evidence type="ECO:0000256" key="2">
    <source>
        <dbReference type="SAM" id="Phobius"/>
    </source>
</evidence>
<evidence type="ECO:0000256" key="1">
    <source>
        <dbReference type="SAM" id="Coils"/>
    </source>
</evidence>
<keyword evidence="4" id="KW-1185">Reference proteome</keyword>
<reference evidence="3 4" key="1">
    <citation type="submission" date="2019-11" db="EMBL/GenBank/DDBJ databases">
        <title>Comparative genomics of hydrocarbon-degrading Desulfosarcina strains.</title>
        <authorList>
            <person name="Watanabe M."/>
            <person name="Kojima H."/>
            <person name="Fukui M."/>
        </authorList>
    </citation>
    <scope>NUCLEOTIDE SEQUENCE [LARGE SCALE GENOMIC DNA]</scope>
    <source>
        <strain evidence="3 4">PP31</strain>
    </source>
</reference>
<evidence type="ECO:0000313" key="4">
    <source>
        <dbReference type="Proteomes" id="UP000427769"/>
    </source>
</evidence>
<keyword evidence="2" id="KW-1133">Transmembrane helix</keyword>
<feature type="coiled-coil region" evidence="1">
    <location>
        <begin position="376"/>
        <end position="448"/>
    </location>
</feature>
<protein>
    <submittedName>
        <fullName evidence="3">Chain-length determining protein</fullName>
    </submittedName>
</protein>
<accession>A0A5K7Z9A8</accession>